<gene>
    <name evidence="1" type="ORF">OSB04_025340</name>
</gene>
<sequence>MICLVWSLTNLKNLVKILRWFYLVSRLRINVIKRKFYRVSVQEEEIQVWARSLGNGWGTIPFTYLCVSIGESMRRLDSWKQTIEKVKKKQNFVVKSATLHCLELFYETAPPSRVKMYLDRDLKSSLSI</sequence>
<dbReference type="AlphaFoldDB" id="A0AA38T7B1"/>
<proteinExistence type="predicted"/>
<evidence type="ECO:0000313" key="1">
    <source>
        <dbReference type="EMBL" id="KAJ9545633.1"/>
    </source>
</evidence>
<dbReference type="Proteomes" id="UP001172457">
    <property type="component" value="Chromosome 6"/>
</dbReference>
<dbReference type="PANTHER" id="PTHR33116">
    <property type="entry name" value="REVERSE TRANSCRIPTASE ZINC-BINDING DOMAIN-CONTAINING PROTEIN-RELATED-RELATED"/>
    <property type="match status" value="1"/>
</dbReference>
<dbReference type="PANTHER" id="PTHR33116:SF78">
    <property type="entry name" value="OS12G0587133 PROTEIN"/>
    <property type="match status" value="1"/>
</dbReference>
<dbReference type="EMBL" id="JARYMX010000006">
    <property type="protein sequence ID" value="KAJ9545633.1"/>
    <property type="molecule type" value="Genomic_DNA"/>
</dbReference>
<reference evidence="1" key="1">
    <citation type="submission" date="2023-03" db="EMBL/GenBank/DDBJ databases">
        <title>Chromosome-scale reference genome and RAD-based genetic map of yellow starthistle (Centaurea solstitialis) reveal putative structural variation and QTLs associated with invader traits.</title>
        <authorList>
            <person name="Reatini B."/>
            <person name="Cang F.A."/>
            <person name="Jiang Q."/>
            <person name="Mckibben M.T.W."/>
            <person name="Barker M.S."/>
            <person name="Rieseberg L.H."/>
            <person name="Dlugosch K.M."/>
        </authorList>
    </citation>
    <scope>NUCLEOTIDE SEQUENCE</scope>
    <source>
        <strain evidence="1">CAN-66</strain>
        <tissue evidence="1">Leaf</tissue>
    </source>
</reference>
<name>A0AA38T7B1_9ASTR</name>
<evidence type="ECO:0000313" key="2">
    <source>
        <dbReference type="Proteomes" id="UP001172457"/>
    </source>
</evidence>
<protein>
    <submittedName>
        <fullName evidence="1">Uncharacterized protein</fullName>
    </submittedName>
</protein>
<comment type="caution">
    <text evidence="1">The sequence shown here is derived from an EMBL/GenBank/DDBJ whole genome shotgun (WGS) entry which is preliminary data.</text>
</comment>
<accession>A0AA38T7B1</accession>
<organism evidence="1 2">
    <name type="scientific">Centaurea solstitialis</name>
    <name type="common">yellow star-thistle</name>
    <dbReference type="NCBI Taxonomy" id="347529"/>
    <lineage>
        <taxon>Eukaryota</taxon>
        <taxon>Viridiplantae</taxon>
        <taxon>Streptophyta</taxon>
        <taxon>Embryophyta</taxon>
        <taxon>Tracheophyta</taxon>
        <taxon>Spermatophyta</taxon>
        <taxon>Magnoliopsida</taxon>
        <taxon>eudicotyledons</taxon>
        <taxon>Gunneridae</taxon>
        <taxon>Pentapetalae</taxon>
        <taxon>asterids</taxon>
        <taxon>campanulids</taxon>
        <taxon>Asterales</taxon>
        <taxon>Asteraceae</taxon>
        <taxon>Carduoideae</taxon>
        <taxon>Cardueae</taxon>
        <taxon>Centaureinae</taxon>
        <taxon>Centaurea</taxon>
    </lineage>
</organism>
<keyword evidence="2" id="KW-1185">Reference proteome</keyword>